<feature type="domain" description="PGG" evidence="9">
    <location>
        <begin position="268"/>
        <end position="321"/>
    </location>
</feature>
<feature type="repeat" description="ANK" evidence="7">
    <location>
        <begin position="84"/>
        <end position="116"/>
    </location>
</feature>
<gene>
    <name evidence="10" type="ORF">RND81_03G147900</name>
</gene>
<dbReference type="EMBL" id="JBDFQZ010000003">
    <property type="protein sequence ID" value="KAK9742092.1"/>
    <property type="molecule type" value="Genomic_DNA"/>
</dbReference>
<evidence type="ECO:0000256" key="3">
    <source>
        <dbReference type="ARBA" id="ARBA00022737"/>
    </source>
</evidence>
<evidence type="ECO:0000313" key="10">
    <source>
        <dbReference type="EMBL" id="KAK9742092.1"/>
    </source>
</evidence>
<evidence type="ECO:0000256" key="2">
    <source>
        <dbReference type="ARBA" id="ARBA00022692"/>
    </source>
</evidence>
<dbReference type="PANTHER" id="PTHR24186">
    <property type="entry name" value="PROTEIN PHOSPHATASE 1 REGULATORY SUBUNIT"/>
    <property type="match status" value="1"/>
</dbReference>
<dbReference type="Pfam" id="PF13962">
    <property type="entry name" value="PGG"/>
    <property type="match status" value="1"/>
</dbReference>
<organism evidence="10 11">
    <name type="scientific">Saponaria officinalis</name>
    <name type="common">Common soapwort</name>
    <name type="synonym">Lychnis saponaria</name>
    <dbReference type="NCBI Taxonomy" id="3572"/>
    <lineage>
        <taxon>Eukaryota</taxon>
        <taxon>Viridiplantae</taxon>
        <taxon>Streptophyta</taxon>
        <taxon>Embryophyta</taxon>
        <taxon>Tracheophyta</taxon>
        <taxon>Spermatophyta</taxon>
        <taxon>Magnoliopsida</taxon>
        <taxon>eudicotyledons</taxon>
        <taxon>Gunneridae</taxon>
        <taxon>Pentapetalae</taxon>
        <taxon>Caryophyllales</taxon>
        <taxon>Caryophyllaceae</taxon>
        <taxon>Caryophylleae</taxon>
        <taxon>Saponaria</taxon>
    </lineage>
</organism>
<keyword evidence="11" id="KW-1185">Reference proteome</keyword>
<reference evidence="10" key="1">
    <citation type="submission" date="2024-03" db="EMBL/GenBank/DDBJ databases">
        <title>WGS assembly of Saponaria officinalis var. Norfolk2.</title>
        <authorList>
            <person name="Jenkins J."/>
            <person name="Shu S."/>
            <person name="Grimwood J."/>
            <person name="Barry K."/>
            <person name="Goodstein D."/>
            <person name="Schmutz J."/>
            <person name="Leebens-Mack J."/>
            <person name="Osbourn A."/>
        </authorList>
    </citation>
    <scope>NUCLEOTIDE SEQUENCE [LARGE SCALE GENOMIC DNA]</scope>
    <source>
        <strain evidence="10">JIC</strain>
    </source>
</reference>
<comment type="subcellular location">
    <subcellularLocation>
        <location evidence="1">Membrane</location>
        <topology evidence="1">Multi-pass membrane protein</topology>
    </subcellularLocation>
</comment>
<dbReference type="PANTHER" id="PTHR24186:SF37">
    <property type="entry name" value="PGG DOMAIN-CONTAINING PROTEIN"/>
    <property type="match status" value="1"/>
</dbReference>
<evidence type="ECO:0000259" key="9">
    <source>
        <dbReference type="Pfam" id="PF13962"/>
    </source>
</evidence>
<keyword evidence="5 7" id="KW-0040">ANK repeat</keyword>
<dbReference type="PROSITE" id="PS50297">
    <property type="entry name" value="ANK_REP_REGION"/>
    <property type="match status" value="3"/>
</dbReference>
<feature type="transmembrane region" description="Helical" evidence="8">
    <location>
        <begin position="274"/>
        <end position="292"/>
    </location>
</feature>
<evidence type="ECO:0000256" key="5">
    <source>
        <dbReference type="ARBA" id="ARBA00023043"/>
    </source>
</evidence>
<keyword evidence="2 8" id="KW-0812">Transmembrane</keyword>
<keyword evidence="4 8" id="KW-1133">Transmembrane helix</keyword>
<name>A0AAW1MAW4_SAPOF</name>
<sequence length="448" mass="50055">MEIQTQRIESLVTNLYDAALEGNVPSLLALLQEDPLILERYSLKKSFDFTQTPLHVAVNLGHLDFSREILGRKPELAEELDFSKRWSPLHVASAKGYLEIVKILLVVNPDMCLVRDLDGRNPIHVAAIKGQVHVLDELVRVMAQAARERTNRGETVLHLCVKHGQSDALKYLVNVLADGVVLNSRNCDGNTVLHLAIDGKQLEVVSFLLTNKRTEINAINRNGLTPMDIFIQSRKDINDKALWRVLKREQAMTATEALEPPNQHQRRLDGQRNGLMVVASLIATMAFTIGVSPPGGAWQDNNNGHTAGTAIMADVSNGQFDTKLVFFMNHIGIGQYQLLLIVNTIGLISSLSVILLLISGLPCKRLFVGMLMMIMWIAVTATTMSYMIAVNFLASGKPDHTVWNAIEISLYVWLLLMILLLLGHALRFYIWLSKKLLAKERVWYGRVA</sequence>
<dbReference type="SMART" id="SM00248">
    <property type="entry name" value="ANK"/>
    <property type="match status" value="6"/>
</dbReference>
<dbReference type="InterPro" id="IPR002110">
    <property type="entry name" value="Ankyrin_rpt"/>
</dbReference>
<dbReference type="GO" id="GO:0005886">
    <property type="term" value="C:plasma membrane"/>
    <property type="evidence" value="ECO:0007669"/>
    <property type="project" value="TreeGrafter"/>
</dbReference>
<dbReference type="InterPro" id="IPR036770">
    <property type="entry name" value="Ankyrin_rpt-contain_sf"/>
</dbReference>
<dbReference type="Pfam" id="PF12796">
    <property type="entry name" value="Ank_2"/>
    <property type="match status" value="2"/>
</dbReference>
<dbReference type="Gene3D" id="1.25.40.20">
    <property type="entry name" value="Ankyrin repeat-containing domain"/>
    <property type="match status" value="1"/>
</dbReference>
<evidence type="ECO:0000256" key="4">
    <source>
        <dbReference type="ARBA" id="ARBA00022989"/>
    </source>
</evidence>
<dbReference type="SUPFAM" id="SSF48403">
    <property type="entry name" value="Ankyrin repeat"/>
    <property type="match status" value="1"/>
</dbReference>
<evidence type="ECO:0000256" key="1">
    <source>
        <dbReference type="ARBA" id="ARBA00004141"/>
    </source>
</evidence>
<feature type="transmembrane region" description="Helical" evidence="8">
    <location>
        <begin position="410"/>
        <end position="432"/>
    </location>
</feature>
<dbReference type="Pfam" id="PF13857">
    <property type="entry name" value="Ank_5"/>
    <property type="match status" value="1"/>
</dbReference>
<feature type="transmembrane region" description="Helical" evidence="8">
    <location>
        <begin position="336"/>
        <end position="359"/>
    </location>
</feature>
<protein>
    <recommendedName>
        <fullName evidence="9">PGG domain-containing protein</fullName>
    </recommendedName>
</protein>
<evidence type="ECO:0000256" key="8">
    <source>
        <dbReference type="SAM" id="Phobius"/>
    </source>
</evidence>
<feature type="transmembrane region" description="Helical" evidence="8">
    <location>
        <begin position="366"/>
        <end position="390"/>
    </location>
</feature>
<keyword evidence="6 8" id="KW-0472">Membrane</keyword>
<evidence type="ECO:0000256" key="6">
    <source>
        <dbReference type="ARBA" id="ARBA00023136"/>
    </source>
</evidence>
<feature type="repeat" description="ANK" evidence="7">
    <location>
        <begin position="152"/>
        <end position="184"/>
    </location>
</feature>
<proteinExistence type="predicted"/>
<dbReference type="PROSITE" id="PS50088">
    <property type="entry name" value="ANK_REPEAT"/>
    <property type="match status" value="4"/>
</dbReference>
<accession>A0AAW1MAW4</accession>
<evidence type="ECO:0000313" key="11">
    <source>
        <dbReference type="Proteomes" id="UP001443914"/>
    </source>
</evidence>
<feature type="repeat" description="ANK" evidence="7">
    <location>
        <begin position="188"/>
        <end position="221"/>
    </location>
</feature>
<dbReference type="InterPro" id="IPR026961">
    <property type="entry name" value="PGG_dom"/>
</dbReference>
<evidence type="ECO:0000256" key="7">
    <source>
        <dbReference type="PROSITE-ProRule" id="PRU00023"/>
    </source>
</evidence>
<comment type="caution">
    <text evidence="10">The sequence shown here is derived from an EMBL/GenBank/DDBJ whole genome shotgun (WGS) entry which is preliminary data.</text>
</comment>
<keyword evidence="3" id="KW-0677">Repeat</keyword>
<feature type="repeat" description="ANK" evidence="7">
    <location>
        <begin position="118"/>
        <end position="150"/>
    </location>
</feature>
<dbReference type="AlphaFoldDB" id="A0AAW1MAW4"/>
<dbReference type="Proteomes" id="UP001443914">
    <property type="component" value="Unassembled WGS sequence"/>
</dbReference>